<dbReference type="RefSeq" id="WP_386832271.1">
    <property type="nucleotide sequence ID" value="NZ_JBHUNP010000001.1"/>
</dbReference>
<reference evidence="3" key="1">
    <citation type="journal article" date="2019" name="Int. J. Syst. Evol. Microbiol.">
        <title>The Global Catalogue of Microorganisms (GCM) 10K type strain sequencing project: providing services to taxonomists for standard genome sequencing and annotation.</title>
        <authorList>
            <consortium name="The Broad Institute Genomics Platform"/>
            <consortium name="The Broad Institute Genome Sequencing Center for Infectious Disease"/>
            <person name="Wu L."/>
            <person name="Ma J."/>
        </authorList>
    </citation>
    <scope>NUCLEOTIDE SEQUENCE [LARGE SCALE GENOMIC DNA]</scope>
    <source>
        <strain evidence="3">CCM 7427</strain>
    </source>
</reference>
<dbReference type="Proteomes" id="UP001597521">
    <property type="component" value="Unassembled WGS sequence"/>
</dbReference>
<protein>
    <submittedName>
        <fullName evidence="2">Pyridoxamine 5'-phosphate oxidase family protein</fullName>
        <ecNumber evidence="2">1.-.-.-</ecNumber>
        <ecNumber evidence="2">1.4.3.5</ecNumber>
    </submittedName>
</protein>
<dbReference type="SUPFAM" id="SSF50475">
    <property type="entry name" value="FMN-binding split barrel"/>
    <property type="match status" value="1"/>
</dbReference>
<gene>
    <name evidence="2" type="ORF">ACFSX5_05440</name>
</gene>
<dbReference type="InterPro" id="IPR012349">
    <property type="entry name" value="Split_barrel_FMN-bd"/>
</dbReference>
<dbReference type="GO" id="GO:0004733">
    <property type="term" value="F:pyridoxamine phosphate oxidase activity"/>
    <property type="evidence" value="ECO:0007669"/>
    <property type="project" value="UniProtKB-EC"/>
</dbReference>
<dbReference type="PANTHER" id="PTHR40660:SF1">
    <property type="entry name" value="5'-PHOSPHATE OXIDASE PUTATIVE DOMAIN-CONTAINING PROTEIN-RELATED"/>
    <property type="match status" value="1"/>
</dbReference>
<accession>A0ABW5QHY8</accession>
<keyword evidence="3" id="KW-1185">Reference proteome</keyword>
<dbReference type="InterPro" id="IPR011576">
    <property type="entry name" value="Pyridox_Oxase_N"/>
</dbReference>
<dbReference type="EC" id="1.4.3.5" evidence="2"/>
<evidence type="ECO:0000313" key="2">
    <source>
        <dbReference type="EMBL" id="MFD2647239.1"/>
    </source>
</evidence>
<proteinExistence type="predicted"/>
<evidence type="ECO:0000259" key="1">
    <source>
        <dbReference type="Pfam" id="PF01243"/>
    </source>
</evidence>
<dbReference type="EMBL" id="JBHUNP010000001">
    <property type="protein sequence ID" value="MFD2647239.1"/>
    <property type="molecule type" value="Genomic_DNA"/>
</dbReference>
<dbReference type="PANTHER" id="PTHR40660">
    <property type="entry name" value="5'-PHOSPHATE OXIDASE PUTATIVE DOMAIN-CONTAINING PROTEIN-RELATED"/>
    <property type="match status" value="1"/>
</dbReference>
<comment type="caution">
    <text evidence="2">The sequence shown here is derived from an EMBL/GenBank/DDBJ whole genome shotgun (WGS) entry which is preliminary data.</text>
</comment>
<evidence type="ECO:0000313" key="3">
    <source>
        <dbReference type="Proteomes" id="UP001597521"/>
    </source>
</evidence>
<dbReference type="Gene3D" id="2.30.110.10">
    <property type="entry name" value="Electron Transport, Fmn-binding Protein, Chain A"/>
    <property type="match status" value="1"/>
</dbReference>
<sequence>MARINQTFREEAQRAVLCWLATVSADGQPNVTPKELFAIHDDETLVIADVLSTNSVRNIQANPLVCVSFVDVFAQRGFKVEGDARVLAPEAPDFRIFAVPLLAMAGETFPVRHAIVVHVARISRIWAPSYTLVPERTDKERHAEAYQRYGVRPGT</sequence>
<keyword evidence="2" id="KW-0560">Oxidoreductase</keyword>
<dbReference type="Pfam" id="PF01243">
    <property type="entry name" value="PNPOx_N"/>
    <property type="match status" value="1"/>
</dbReference>
<organism evidence="2 3">
    <name type="scientific">Devosia albogilva</name>
    <dbReference type="NCBI Taxonomy" id="429726"/>
    <lineage>
        <taxon>Bacteria</taxon>
        <taxon>Pseudomonadati</taxon>
        <taxon>Pseudomonadota</taxon>
        <taxon>Alphaproteobacteria</taxon>
        <taxon>Hyphomicrobiales</taxon>
        <taxon>Devosiaceae</taxon>
        <taxon>Devosia</taxon>
    </lineage>
</organism>
<name>A0ABW5QHY8_9HYPH</name>
<feature type="domain" description="Pyridoxamine 5'-phosphate oxidase N-terminal" evidence="1">
    <location>
        <begin position="6"/>
        <end position="122"/>
    </location>
</feature>
<dbReference type="EC" id="1.-.-.-" evidence="2"/>